<evidence type="ECO:0000259" key="22">
    <source>
        <dbReference type="PROSITE" id="PS51215"/>
    </source>
</evidence>
<evidence type="ECO:0000256" key="11">
    <source>
        <dbReference type="ARBA" id="ARBA00022833"/>
    </source>
</evidence>
<dbReference type="SMART" id="SM00508">
    <property type="entry name" value="PostSET"/>
    <property type="match status" value="1"/>
</dbReference>
<dbReference type="InterPro" id="IPR019787">
    <property type="entry name" value="Znf_PHD-finger"/>
</dbReference>
<evidence type="ECO:0000256" key="2">
    <source>
        <dbReference type="ARBA" id="ARBA00004286"/>
    </source>
</evidence>
<feature type="region of interest" description="Disordered" evidence="17">
    <location>
        <begin position="959"/>
        <end position="1071"/>
    </location>
</feature>
<evidence type="ECO:0000259" key="19">
    <source>
        <dbReference type="PROSITE" id="PS50280"/>
    </source>
</evidence>
<keyword evidence="10 16" id="KW-0863">Zinc-finger</keyword>
<dbReference type="CDD" id="cd15565">
    <property type="entry name" value="PHD2_NSD"/>
    <property type="match status" value="1"/>
</dbReference>
<dbReference type="InterPro" id="IPR001965">
    <property type="entry name" value="Znf_PHD"/>
</dbReference>
<dbReference type="FunFam" id="2.170.270.10:FF:000002">
    <property type="entry name" value="Histone-lysine N-methyltransferase"/>
    <property type="match status" value="1"/>
</dbReference>
<dbReference type="EMBL" id="JABFTP020000021">
    <property type="protein sequence ID" value="KAL3268102.1"/>
    <property type="molecule type" value="Genomic_DNA"/>
</dbReference>
<dbReference type="InterPro" id="IPR001214">
    <property type="entry name" value="SET_dom"/>
</dbReference>
<comment type="caution">
    <text evidence="23">The sequence shown here is derived from an EMBL/GenBank/DDBJ whole genome shotgun (WGS) entry which is preliminary data.</text>
</comment>
<dbReference type="SMART" id="SM00317">
    <property type="entry name" value="SET"/>
    <property type="match status" value="1"/>
</dbReference>
<evidence type="ECO:0000256" key="17">
    <source>
        <dbReference type="SAM" id="MobiDB-lite"/>
    </source>
</evidence>
<feature type="region of interest" description="Disordered" evidence="17">
    <location>
        <begin position="911"/>
        <end position="943"/>
    </location>
</feature>
<dbReference type="FunFam" id="2.30.30.140:FF:000099">
    <property type="entry name" value="Histone-lysine N-methyltransferase"/>
    <property type="match status" value="1"/>
</dbReference>
<dbReference type="InterPro" id="IPR046341">
    <property type="entry name" value="SET_dom_sf"/>
</dbReference>
<dbReference type="InterPro" id="IPR003616">
    <property type="entry name" value="Post-SET_dom"/>
</dbReference>
<dbReference type="SUPFAM" id="SSF63748">
    <property type="entry name" value="Tudor/PWWP/MBT"/>
    <property type="match status" value="2"/>
</dbReference>
<evidence type="ECO:0000313" key="23">
    <source>
        <dbReference type="EMBL" id="KAL3268102.1"/>
    </source>
</evidence>
<feature type="region of interest" description="Disordered" evidence="17">
    <location>
        <begin position="684"/>
        <end position="706"/>
    </location>
</feature>
<keyword evidence="5" id="KW-0489">Methyltransferase</keyword>
<evidence type="ECO:0000256" key="6">
    <source>
        <dbReference type="ARBA" id="ARBA00022679"/>
    </source>
</evidence>
<dbReference type="InterPro" id="IPR041306">
    <property type="entry name" value="C5HCH"/>
</dbReference>
<feature type="domain" description="PWWP" evidence="20">
    <location>
        <begin position="1462"/>
        <end position="1524"/>
    </location>
</feature>
<dbReference type="SMART" id="SM00293">
    <property type="entry name" value="PWWP"/>
    <property type="match status" value="2"/>
</dbReference>
<evidence type="ECO:0000256" key="5">
    <source>
        <dbReference type="ARBA" id="ARBA00022603"/>
    </source>
</evidence>
<evidence type="ECO:0000256" key="15">
    <source>
        <dbReference type="ARBA" id="ARBA00023242"/>
    </source>
</evidence>
<dbReference type="GO" id="GO:0005694">
    <property type="term" value="C:chromosome"/>
    <property type="evidence" value="ECO:0007669"/>
    <property type="project" value="UniProtKB-SubCell"/>
</dbReference>
<evidence type="ECO:0000256" key="8">
    <source>
        <dbReference type="ARBA" id="ARBA00022723"/>
    </source>
</evidence>
<dbReference type="PROSITE" id="PS50016">
    <property type="entry name" value="ZF_PHD_2"/>
    <property type="match status" value="1"/>
</dbReference>
<dbReference type="InterPro" id="IPR013083">
    <property type="entry name" value="Znf_RING/FYVE/PHD"/>
</dbReference>
<evidence type="ECO:0000256" key="7">
    <source>
        <dbReference type="ARBA" id="ARBA00022691"/>
    </source>
</evidence>
<protein>
    <recommendedName>
        <fullName evidence="25">Histone-lysine N-methyltransferase, H3 lysine-36 and H4 lysine-20 specific</fullName>
    </recommendedName>
</protein>
<dbReference type="CDD" id="cd20144">
    <property type="entry name" value="PWWP_NSD_rpt1"/>
    <property type="match status" value="1"/>
</dbReference>
<dbReference type="InterPro" id="IPR055198">
    <property type="entry name" value="NSD_PHD"/>
</dbReference>
<dbReference type="GO" id="GO:0032259">
    <property type="term" value="P:methylation"/>
    <property type="evidence" value="ECO:0007669"/>
    <property type="project" value="UniProtKB-KW"/>
</dbReference>
<evidence type="ECO:0000256" key="3">
    <source>
        <dbReference type="ARBA" id="ARBA00022454"/>
    </source>
</evidence>
<dbReference type="InterPro" id="IPR006560">
    <property type="entry name" value="AWS_dom"/>
</dbReference>
<feature type="compositionally biased region" description="Basic and acidic residues" evidence="17">
    <location>
        <begin position="299"/>
        <end position="322"/>
    </location>
</feature>
<keyword evidence="3" id="KW-0158">Chromosome</keyword>
<keyword evidence="4" id="KW-0597">Phosphoprotein</keyword>
<dbReference type="Pfam" id="PF00855">
    <property type="entry name" value="PWWP"/>
    <property type="match status" value="2"/>
</dbReference>
<evidence type="ECO:0000256" key="12">
    <source>
        <dbReference type="ARBA" id="ARBA00022853"/>
    </source>
</evidence>
<dbReference type="GO" id="GO:0016279">
    <property type="term" value="F:protein-lysine N-methyltransferase activity"/>
    <property type="evidence" value="ECO:0007669"/>
    <property type="project" value="UniProtKB-ARBA"/>
</dbReference>
<feature type="domain" description="SET" evidence="19">
    <location>
        <begin position="1646"/>
        <end position="1763"/>
    </location>
</feature>
<evidence type="ECO:0008006" key="25">
    <source>
        <dbReference type="Google" id="ProtNLM"/>
    </source>
</evidence>
<evidence type="ECO:0000313" key="24">
    <source>
        <dbReference type="Proteomes" id="UP001516400"/>
    </source>
</evidence>
<reference evidence="23 24" key="1">
    <citation type="journal article" date="2021" name="BMC Biol.">
        <title>Horizontally acquired antibacterial genes associated with adaptive radiation of ladybird beetles.</title>
        <authorList>
            <person name="Li H.S."/>
            <person name="Tang X.F."/>
            <person name="Huang Y.H."/>
            <person name="Xu Z.Y."/>
            <person name="Chen M.L."/>
            <person name="Du X.Y."/>
            <person name="Qiu B.Y."/>
            <person name="Chen P.T."/>
            <person name="Zhang W."/>
            <person name="Slipinski A."/>
            <person name="Escalona H.E."/>
            <person name="Waterhouse R.M."/>
            <person name="Zwick A."/>
            <person name="Pang H."/>
        </authorList>
    </citation>
    <scope>NUCLEOTIDE SEQUENCE [LARGE SCALE GENOMIC DNA]</scope>
    <source>
        <strain evidence="23">SYSU2018</strain>
    </source>
</reference>
<dbReference type="CDD" id="cd15567">
    <property type="entry name" value="PHD4_NSD"/>
    <property type="match status" value="1"/>
</dbReference>
<feature type="domain" description="AWS" evidence="22">
    <location>
        <begin position="1594"/>
        <end position="1644"/>
    </location>
</feature>
<feature type="compositionally biased region" description="Polar residues" evidence="17">
    <location>
        <begin position="573"/>
        <end position="583"/>
    </location>
</feature>
<keyword evidence="8" id="KW-0479">Metal-binding</keyword>
<dbReference type="Pfam" id="PF22908">
    <property type="entry name" value="PHD_NSD"/>
    <property type="match status" value="1"/>
</dbReference>
<comment type="subcellular location">
    <subcellularLocation>
        <location evidence="2">Chromosome</location>
    </subcellularLocation>
    <subcellularLocation>
        <location evidence="1">Nucleus</location>
    </subcellularLocation>
</comment>
<feature type="region of interest" description="Disordered" evidence="17">
    <location>
        <begin position="872"/>
        <end position="893"/>
    </location>
</feature>
<gene>
    <name evidence="23" type="ORF">HHI36_007229</name>
</gene>
<name>A0ABD2MP11_9CUCU</name>
<dbReference type="Gene3D" id="3.30.40.10">
    <property type="entry name" value="Zinc/RING finger domain, C3HC4 (zinc finger)"/>
    <property type="match status" value="4"/>
</dbReference>
<proteinExistence type="predicted"/>
<dbReference type="GO" id="GO:0008270">
    <property type="term" value="F:zinc ion binding"/>
    <property type="evidence" value="ECO:0007669"/>
    <property type="project" value="UniProtKB-KW"/>
</dbReference>
<keyword evidence="7" id="KW-0949">S-adenosyl-L-methionine</keyword>
<sequence>MNKETHELQEMKECMSEQQTEERNIQNEESHAQSESMKKNEFTSELQTKEMDAPNVKIQEKNEKCIYEKEESNILKEDSYAQNKPNDLYDCVSQQQITVQIEHVCVQNELKSNNECISEQQKEKIPDEETDNQQELEDNMKCVSEQQMEETNIVNEQSHLPNKTQDMEFEQLVEETEILNRGTYAQLKEINIEQQRDETNDLDGGTHPHQIVDKCVSEQKRRERDILKGETHLWPKLDWDEAQEKQLDELVTLEKVAECTSTEEIVPLSKQIKETNVISESTSFKLTYTKGSDSADADDSGHELKDCKEENMDKKDVEKVTDEQVNSCLRENSNTYHSDFTSEKKGDDQSLKDEMEDHTQSKTASDAFIDTKLENTKQIENSENNLVIYYDNENKIEDELKYEKISKKQDIFEYLDVGYDIHRRTSFRKILERVMELSKNEIKTKELETSRLQRCKSVPHEDFYSEKEMISNPQSLSVDNKYKYLNEKTTLIENMDQSRIKRRLSYSFGTDRSCRRNRTKSVHVTRVDLDSKRLHEMKNIGRSKSVLGESFDVYYDVDANEKIDIKKKRKRSNSGSNVHGSNESIREDKSEFYKKNTEVQSINKAGTSKNDNLVHKEMYDKPESQQIVNSELKSYQKSFEEEVDLEVERLQSGNYSTKRTRCYSEGANVQTDATEGLVRSKSVFGRSRKMSRRSNGRPRKKSRSKWRREIAGFEKMAEGETHSKASKKVYEFKIGDSVWGKVGAYPYWPCLIMSDPITSEFKKYKLLRTTPYYHVRFFGDKGKRSWTTHVIPYETPDDLEMLAKISCREGIQMSVIKECYFVKPKQMNKWKQAVAEAESIKNESVETKLEFFNKIFSIGINPQFDVAVDKNKSVPNEDENDERDSSSLNSKKNIKKSSVLSSIEAVVARCSEEEDDSDQISSKKHSTPKMERGRQRKKTENGDFDLGLELLHLPPIDSVSAPAYTPERSPLGKSTTPTDITVPSIKRNPQRRKSSPNIIADVLETLQRKRGKSRSRSSSRINMSSGNKEEIKADFQSPPQEIKPIWSPPKLREKKQAQQVDQSDCESKASDNSFKNIHVSQLSQWKKNLFRGITKEKVCQICEMPGDVIKCRGPCNGDYHIRCVEDSLKFTEDQNLEMKKVEKAGTEQVQIITVGSRKKLLPANIALSPSNRQMPISDQIDRKMKEIMNQAYEQTESTDSSGEEMTCDKLKYELPVKIASSAGKSQKGKGVFKHVTADDVSIIHITDEGTMERRSVQNENETAPIDECVYKCPFCTSSVIPPCFVCNAVVSKKGNSMRQRCSLQKCGRFYHLECLNIWPQTQWSFILHEKRKTEAFDSFVCPRHVCHICASDNLGFSIGRCPNDKLVKCLRCPATYHNSHHCVPAGTQILTSTQIICPRHLQGNKKPITSNTVWCFVCSEGGNLICCETCPTSVHSECLQVNLMDDDTYICEDCESGRFPLYDEVVWVKCGKFRWWPATILFPSEVPLNVEAKAHNKGDFVVKFFGTYDYYWVGRGRTFLYQEGDTGCLNSCKNRIDEAFSRALKEAAEVYHLKKESKSKRDKEVNNGLKPPPYVKIKVNRPVGNVRVFEGNLSNTTSCDCNPEDVNPCGPNSNCLNRILLTECNPEICPAEQRCKNQCFEKREYPQMIPYRTPSRGWGLKTLEPLVKGQFIIEYVGEIIDDEEYQRRIKKMHEQKDENYYFLTIDNNRMLDAGPKGNAARFMNHSCQPNCETQKWTVNGDTRVGLFALEDIPENTELTFNYNLECVGTEKKICRCGAPNCSGFIGLKPEDQRPPKRSRVEKKKEPEPHQQVIEEYPCFVCGKDGGVRICTNKSCSKSYHLKCVQLESLPEGKWNCPSHSCNICSRRTTRSCTKCINSFCPSHSEGQIRYDNVLGYICKQHDPTRERKSKITSKETLECSSSRKNLKAKSTPSLLKGKSRKRQRDSDISDKFSSKRLKINSN</sequence>
<evidence type="ECO:0000256" key="13">
    <source>
        <dbReference type="ARBA" id="ARBA00023015"/>
    </source>
</evidence>
<dbReference type="Pfam" id="PF23004">
    <property type="entry name" value="PHDvar_NSD"/>
    <property type="match status" value="1"/>
</dbReference>
<dbReference type="Pfam" id="PF17907">
    <property type="entry name" value="AWS"/>
    <property type="match status" value="1"/>
</dbReference>
<dbReference type="PANTHER" id="PTHR22884">
    <property type="entry name" value="SET DOMAIN PROTEINS"/>
    <property type="match status" value="1"/>
</dbReference>
<keyword evidence="24" id="KW-1185">Reference proteome</keyword>
<dbReference type="Gene3D" id="2.30.30.140">
    <property type="match status" value="2"/>
</dbReference>
<feature type="domain" description="PWWP" evidence="20">
    <location>
        <begin position="734"/>
        <end position="787"/>
    </location>
</feature>
<dbReference type="SUPFAM" id="SSF57903">
    <property type="entry name" value="FYVE/PHD zinc finger"/>
    <property type="match status" value="2"/>
</dbReference>
<feature type="compositionally biased region" description="Polar residues" evidence="17">
    <location>
        <begin position="323"/>
        <end position="339"/>
    </location>
</feature>
<dbReference type="InterPro" id="IPR000313">
    <property type="entry name" value="PWWP_dom"/>
</dbReference>
<dbReference type="CDD" id="cd15566">
    <property type="entry name" value="PHD3_NSD"/>
    <property type="match status" value="1"/>
</dbReference>
<evidence type="ECO:0000259" key="20">
    <source>
        <dbReference type="PROSITE" id="PS50812"/>
    </source>
</evidence>
<dbReference type="SUPFAM" id="SSF82199">
    <property type="entry name" value="SET domain"/>
    <property type="match status" value="1"/>
</dbReference>
<evidence type="ECO:0000259" key="21">
    <source>
        <dbReference type="PROSITE" id="PS50868"/>
    </source>
</evidence>
<feature type="region of interest" description="Disordered" evidence="17">
    <location>
        <begin position="1788"/>
        <end position="1808"/>
    </location>
</feature>
<evidence type="ECO:0000256" key="10">
    <source>
        <dbReference type="ARBA" id="ARBA00022771"/>
    </source>
</evidence>
<dbReference type="InterPro" id="IPR059153">
    <property type="entry name" value="NSD_PHD-1st"/>
</dbReference>
<dbReference type="PROSITE" id="PS50812">
    <property type="entry name" value="PWWP"/>
    <property type="match status" value="2"/>
</dbReference>
<feature type="region of interest" description="Disordered" evidence="17">
    <location>
        <begin position="289"/>
        <end position="362"/>
    </location>
</feature>
<feature type="domain" description="Post-SET" evidence="21">
    <location>
        <begin position="1770"/>
        <end position="1786"/>
    </location>
</feature>
<feature type="compositionally biased region" description="Basic and acidic residues" evidence="17">
    <location>
        <begin position="340"/>
        <end position="360"/>
    </location>
</feature>
<keyword evidence="14" id="KW-0804">Transcription</keyword>
<evidence type="ECO:0000256" key="4">
    <source>
        <dbReference type="ARBA" id="ARBA00022553"/>
    </source>
</evidence>
<dbReference type="SMART" id="SM00570">
    <property type="entry name" value="AWS"/>
    <property type="match status" value="1"/>
</dbReference>
<keyword evidence="15" id="KW-0539">Nucleus</keyword>
<keyword evidence="12" id="KW-0156">Chromatin regulator</keyword>
<dbReference type="PROSITE" id="PS50868">
    <property type="entry name" value="POST_SET"/>
    <property type="match status" value="1"/>
</dbReference>
<feature type="domain" description="PHD-type" evidence="18">
    <location>
        <begin position="1412"/>
        <end position="1457"/>
    </location>
</feature>
<evidence type="ECO:0000256" key="1">
    <source>
        <dbReference type="ARBA" id="ARBA00004123"/>
    </source>
</evidence>
<dbReference type="Gene3D" id="2.170.270.10">
    <property type="entry name" value="SET domain"/>
    <property type="match status" value="1"/>
</dbReference>
<keyword evidence="11" id="KW-0862">Zinc</keyword>
<dbReference type="CDD" id="cd19173">
    <property type="entry name" value="SET_NSD"/>
    <property type="match status" value="1"/>
</dbReference>
<dbReference type="Proteomes" id="UP001516400">
    <property type="component" value="Unassembled WGS sequence"/>
</dbReference>
<feature type="compositionally biased region" description="Basic and acidic residues" evidence="17">
    <location>
        <begin position="928"/>
        <end position="941"/>
    </location>
</feature>
<accession>A0ABD2MP11</accession>
<dbReference type="CDD" id="cd05838">
    <property type="entry name" value="PWWP_NSD_rpt2"/>
    <property type="match status" value="1"/>
</dbReference>
<dbReference type="InterPro" id="IPR011011">
    <property type="entry name" value="Znf_FYVE_PHD"/>
</dbReference>
<feature type="region of interest" description="Disordered" evidence="17">
    <location>
        <begin position="566"/>
        <end position="592"/>
    </location>
</feature>
<feature type="region of interest" description="Disordered" evidence="17">
    <location>
        <begin position="1920"/>
        <end position="1962"/>
    </location>
</feature>
<dbReference type="Pfam" id="PF00856">
    <property type="entry name" value="SET"/>
    <property type="match status" value="1"/>
</dbReference>
<dbReference type="InterPro" id="IPR050777">
    <property type="entry name" value="SET2_Histone-Lys_MeTrsfase"/>
</dbReference>
<feature type="region of interest" description="Disordered" evidence="17">
    <location>
        <begin position="1"/>
        <end position="57"/>
    </location>
</feature>
<feature type="compositionally biased region" description="Basic residues" evidence="17">
    <location>
        <begin position="1008"/>
        <end position="1017"/>
    </location>
</feature>
<organism evidence="23 24">
    <name type="scientific">Cryptolaemus montrouzieri</name>
    <dbReference type="NCBI Taxonomy" id="559131"/>
    <lineage>
        <taxon>Eukaryota</taxon>
        <taxon>Metazoa</taxon>
        <taxon>Ecdysozoa</taxon>
        <taxon>Arthropoda</taxon>
        <taxon>Hexapoda</taxon>
        <taxon>Insecta</taxon>
        <taxon>Pterygota</taxon>
        <taxon>Neoptera</taxon>
        <taxon>Endopterygota</taxon>
        <taxon>Coleoptera</taxon>
        <taxon>Polyphaga</taxon>
        <taxon>Cucujiformia</taxon>
        <taxon>Coccinelloidea</taxon>
        <taxon>Coccinellidae</taxon>
        <taxon>Scymninae</taxon>
        <taxon>Scymnini</taxon>
        <taxon>Cryptolaemus</taxon>
    </lineage>
</organism>
<dbReference type="GO" id="GO:0140938">
    <property type="term" value="F:histone H3 methyltransferase activity"/>
    <property type="evidence" value="ECO:0007669"/>
    <property type="project" value="UniProtKB-ARBA"/>
</dbReference>
<dbReference type="PROSITE" id="PS50280">
    <property type="entry name" value="SET"/>
    <property type="match status" value="1"/>
</dbReference>
<dbReference type="SMART" id="SM00249">
    <property type="entry name" value="PHD"/>
    <property type="match status" value="4"/>
</dbReference>
<feature type="compositionally biased region" description="Basic residues" evidence="17">
    <location>
        <begin position="686"/>
        <end position="706"/>
    </location>
</feature>
<evidence type="ECO:0000256" key="9">
    <source>
        <dbReference type="ARBA" id="ARBA00022737"/>
    </source>
</evidence>
<dbReference type="PROSITE" id="PS51215">
    <property type="entry name" value="AWS"/>
    <property type="match status" value="1"/>
</dbReference>
<evidence type="ECO:0000256" key="14">
    <source>
        <dbReference type="ARBA" id="ARBA00023163"/>
    </source>
</evidence>
<evidence type="ECO:0000259" key="18">
    <source>
        <dbReference type="PROSITE" id="PS50016"/>
    </source>
</evidence>
<keyword evidence="13" id="KW-0805">Transcription regulation</keyword>
<dbReference type="InterPro" id="IPR055197">
    <property type="entry name" value="PHDvar_NSD"/>
</dbReference>
<keyword evidence="6" id="KW-0808">Transferase</keyword>
<dbReference type="InterPro" id="IPR019786">
    <property type="entry name" value="Zinc_finger_PHD-type_CS"/>
</dbReference>
<feature type="compositionally biased region" description="Polar residues" evidence="17">
    <location>
        <begin position="972"/>
        <end position="981"/>
    </location>
</feature>
<dbReference type="Pfam" id="PF23011">
    <property type="entry name" value="PHD-1st_NSD"/>
    <property type="match status" value="1"/>
</dbReference>
<dbReference type="GO" id="GO:0005634">
    <property type="term" value="C:nucleus"/>
    <property type="evidence" value="ECO:0007669"/>
    <property type="project" value="UniProtKB-SubCell"/>
</dbReference>
<evidence type="ECO:0000256" key="16">
    <source>
        <dbReference type="PROSITE-ProRule" id="PRU00146"/>
    </source>
</evidence>
<dbReference type="Pfam" id="PF17982">
    <property type="entry name" value="C5HCH"/>
    <property type="match status" value="1"/>
</dbReference>
<dbReference type="PROSITE" id="PS01359">
    <property type="entry name" value="ZF_PHD_1"/>
    <property type="match status" value="1"/>
</dbReference>
<keyword evidence="9" id="KW-0677">Repeat</keyword>
<feature type="compositionally biased region" description="Basic and acidic residues" evidence="17">
    <location>
        <begin position="1944"/>
        <end position="1953"/>
    </location>
</feature>
<feature type="compositionally biased region" description="Polar residues" evidence="17">
    <location>
        <begin position="1920"/>
        <end position="1933"/>
    </location>
</feature>
<dbReference type="CDD" id="cd15568">
    <property type="entry name" value="PHD5_NSD"/>
    <property type="match status" value="1"/>
</dbReference>